<organism evidence="1 2">
    <name type="scientific">Kickxella alabastrina</name>
    <dbReference type="NCBI Taxonomy" id="61397"/>
    <lineage>
        <taxon>Eukaryota</taxon>
        <taxon>Fungi</taxon>
        <taxon>Fungi incertae sedis</taxon>
        <taxon>Zoopagomycota</taxon>
        <taxon>Kickxellomycotina</taxon>
        <taxon>Kickxellomycetes</taxon>
        <taxon>Kickxellales</taxon>
        <taxon>Kickxellaceae</taxon>
        <taxon>Kickxella</taxon>
    </lineage>
</organism>
<dbReference type="EMBL" id="JANBPG010000303">
    <property type="protein sequence ID" value="KAJ1897737.1"/>
    <property type="molecule type" value="Genomic_DNA"/>
</dbReference>
<name>A0ACC1IKS8_9FUNG</name>
<protein>
    <submittedName>
        <fullName evidence="1">Uncharacterized protein</fullName>
    </submittedName>
</protein>
<evidence type="ECO:0000313" key="2">
    <source>
        <dbReference type="Proteomes" id="UP001150581"/>
    </source>
</evidence>
<evidence type="ECO:0000313" key="1">
    <source>
        <dbReference type="EMBL" id="KAJ1897737.1"/>
    </source>
</evidence>
<comment type="caution">
    <text evidence="1">The sequence shown here is derived from an EMBL/GenBank/DDBJ whole genome shotgun (WGS) entry which is preliminary data.</text>
</comment>
<reference evidence="1" key="1">
    <citation type="submission" date="2022-07" db="EMBL/GenBank/DDBJ databases">
        <title>Phylogenomic reconstructions and comparative analyses of Kickxellomycotina fungi.</title>
        <authorList>
            <person name="Reynolds N.K."/>
            <person name="Stajich J.E."/>
            <person name="Barry K."/>
            <person name="Grigoriev I.V."/>
            <person name="Crous P."/>
            <person name="Smith M.E."/>
        </authorList>
    </citation>
    <scope>NUCLEOTIDE SEQUENCE</scope>
    <source>
        <strain evidence="1">Benny 63K</strain>
    </source>
</reference>
<keyword evidence="2" id="KW-1185">Reference proteome</keyword>
<dbReference type="Proteomes" id="UP001150581">
    <property type="component" value="Unassembled WGS sequence"/>
</dbReference>
<gene>
    <name evidence="1" type="ORF">LPJ66_003189</name>
</gene>
<accession>A0ACC1IKS8</accession>
<sequence length="461" mass="51025">MFNSHTHINGETPAAQQLSEAEFRVINQLRRLQQQRAQYVPVIGRHEPLGMINYDGRQFLEIRQNFSPILVPTHMLTTVRTFIAQNLPRHIRSLGAQTQSPPQSPPTFQPPYMPTSPLSEISQTPQTPQPAFRTGSSFYDNTSPLGLNGMGMSLAQPNAPVSEPAPIPQIDNNSALLTLPSNFATSISAMINGGFNPATSPRQNRYIRAEDLLTAAMKSKGSLVHSRSPSIGGKVSKRSASTKLLKSPKTLQRGQDSKGQSMQTNHVIREDCVDDEAIEDDNADCNDMDIVSEYYVSDNEDDELRKPANAFILYRQSKNQALRKQKPGISVEAASSVIGKSWREESEEVKSIFKELAQVEREKYFAKKKRVLARQKVKKAERDEVTLSPTPRSPQKAPELLPKTKAPSQIIFSESRGLSSFAPEALSEGSLNGMSHQDHSNLQMSQPQNANALTSDPVARV</sequence>
<proteinExistence type="predicted"/>